<dbReference type="AlphaFoldDB" id="A0A9W6LEK0"/>
<dbReference type="GO" id="GO:0016301">
    <property type="term" value="F:kinase activity"/>
    <property type="evidence" value="ECO:0007669"/>
    <property type="project" value="UniProtKB-KW"/>
</dbReference>
<dbReference type="RefSeq" id="WP_214184572.1">
    <property type="nucleotide sequence ID" value="NZ_BSDS01000002.1"/>
</dbReference>
<organism evidence="1 2">
    <name type="scientific">Geobacter hydrogenophilus</name>
    <dbReference type="NCBI Taxonomy" id="40983"/>
    <lineage>
        <taxon>Bacteria</taxon>
        <taxon>Pseudomonadati</taxon>
        <taxon>Thermodesulfobacteriota</taxon>
        <taxon>Desulfuromonadia</taxon>
        <taxon>Geobacterales</taxon>
        <taxon>Geobacteraceae</taxon>
        <taxon>Geobacter</taxon>
    </lineage>
</organism>
<comment type="caution">
    <text evidence="1">The sequence shown here is derived from an EMBL/GenBank/DDBJ whole genome shotgun (WGS) entry which is preliminary data.</text>
</comment>
<keyword evidence="2" id="KW-1185">Reference proteome</keyword>
<dbReference type="SUPFAM" id="SSF103165">
    <property type="entry name" value="Ta1353-like"/>
    <property type="match status" value="1"/>
</dbReference>
<keyword evidence="1" id="KW-0808">Transferase</keyword>
<dbReference type="Gene3D" id="3.40.1520.10">
    <property type="entry name" value="Ta1353-like"/>
    <property type="match status" value="1"/>
</dbReference>
<dbReference type="Proteomes" id="UP001144352">
    <property type="component" value="Unassembled WGS sequence"/>
</dbReference>
<sequence>MNLEINAIAIDIPDGCNIILGQTHFIKTAEDLYEIIATTVSQARFGIAFTEASGPCLIRTEGNDDELIQACVRNLQAIGSGHVFCILLRDAYPINILNQIKNCPEVCGIYCATANPLQVIVASTAQGSGVLGVIDGFPPKGVESDDERQKRRDFLRAIGYKR</sequence>
<reference evidence="1" key="1">
    <citation type="submission" date="2022-12" db="EMBL/GenBank/DDBJ databases">
        <title>Reference genome sequencing for broad-spectrum identification of bacterial and archaeal isolates by mass spectrometry.</title>
        <authorList>
            <person name="Sekiguchi Y."/>
            <person name="Tourlousse D.M."/>
        </authorList>
    </citation>
    <scope>NUCLEOTIDE SEQUENCE</scope>
    <source>
        <strain evidence="1">H2</strain>
    </source>
</reference>
<name>A0A9W6LEK0_9BACT</name>
<dbReference type="PANTHER" id="PTHR36155:SF1">
    <property type="entry name" value="BLL5354 PROTEIN"/>
    <property type="match status" value="1"/>
</dbReference>
<accession>A0A9W6LEK0</accession>
<dbReference type="EMBL" id="BSDS01000002">
    <property type="protein sequence ID" value="GLI39734.1"/>
    <property type="molecule type" value="Genomic_DNA"/>
</dbReference>
<keyword evidence="1" id="KW-0418">Kinase</keyword>
<proteinExistence type="predicted"/>
<protein>
    <submittedName>
        <fullName evidence="1">Adenosine kinase</fullName>
    </submittedName>
</protein>
<dbReference type="InterPro" id="IPR036902">
    <property type="entry name" value="Ta1353-like_sf"/>
</dbReference>
<dbReference type="InterPro" id="IPR007153">
    <property type="entry name" value="Adenosine_kinase"/>
</dbReference>
<gene>
    <name evidence="1" type="ORF">GHYDROH2_32350</name>
</gene>
<dbReference type="Pfam" id="PF04008">
    <property type="entry name" value="Adenosine_kin"/>
    <property type="match status" value="1"/>
</dbReference>
<evidence type="ECO:0000313" key="2">
    <source>
        <dbReference type="Proteomes" id="UP001144352"/>
    </source>
</evidence>
<dbReference type="PANTHER" id="PTHR36155">
    <property type="entry name" value="BLL5354 PROTEIN"/>
    <property type="match status" value="1"/>
</dbReference>
<evidence type="ECO:0000313" key="1">
    <source>
        <dbReference type="EMBL" id="GLI39734.1"/>
    </source>
</evidence>